<dbReference type="AlphaFoldDB" id="A0A0J0XRQ6"/>
<keyword evidence="2" id="KW-1185">Reference proteome</keyword>
<evidence type="ECO:0000313" key="1">
    <source>
        <dbReference type="EMBL" id="KLT43773.1"/>
    </source>
</evidence>
<protein>
    <submittedName>
        <fullName evidence="1">Uncharacterized protein</fullName>
    </submittedName>
</protein>
<organism evidence="1 2">
    <name type="scientific">Cutaneotrichosporon oleaginosum</name>
    <dbReference type="NCBI Taxonomy" id="879819"/>
    <lineage>
        <taxon>Eukaryota</taxon>
        <taxon>Fungi</taxon>
        <taxon>Dikarya</taxon>
        <taxon>Basidiomycota</taxon>
        <taxon>Agaricomycotina</taxon>
        <taxon>Tremellomycetes</taxon>
        <taxon>Trichosporonales</taxon>
        <taxon>Trichosporonaceae</taxon>
        <taxon>Cutaneotrichosporon</taxon>
    </lineage>
</organism>
<accession>A0A0J0XRQ6</accession>
<dbReference type="EMBL" id="KQ087192">
    <property type="protein sequence ID" value="KLT43773.1"/>
    <property type="molecule type" value="Genomic_DNA"/>
</dbReference>
<proteinExistence type="predicted"/>
<sequence length="261" mass="28782">MLVAPGFEPALALKRPSVCRDVECRRLWVQASLLGHPSLFVFILARRYPNSSGTSTYGSVGPHCSTAGVRCCLLPPGKSCHRLCRRPGRLVRAYNRGTRANYRAARVHCTRHSRCTCHARCPRPRPRSAGLDRLDAVRKTPCRSVSSDQAVARTAHFGPPADRRSARVAVCECAVMHGERGLGTAAPVQVLMSRRRPFSGCCMLVHVLLGPPVAGRRRARAPEIPHPRSTIYVSSVSRDPLASSGRWEVRQPDLHETAETW</sequence>
<evidence type="ECO:0000313" key="2">
    <source>
        <dbReference type="Proteomes" id="UP000053611"/>
    </source>
</evidence>
<reference evidence="1 2" key="1">
    <citation type="submission" date="2015-03" db="EMBL/GenBank/DDBJ databases">
        <title>Genomics and transcriptomics of the oil-accumulating basidiomycete yeast T. oleaginosus allow insights into substrate utilization and the diverse evolutionary trajectories of mating systems in fungi.</title>
        <authorList>
            <consortium name="DOE Joint Genome Institute"/>
            <person name="Kourist R."/>
            <person name="Kracht O."/>
            <person name="Bracharz F."/>
            <person name="Lipzen A."/>
            <person name="Nolan M."/>
            <person name="Ohm R."/>
            <person name="Grigoriev I."/>
            <person name="Sun S."/>
            <person name="Heitman J."/>
            <person name="Bruck T."/>
            <person name="Nowrousian M."/>
        </authorList>
    </citation>
    <scope>NUCLEOTIDE SEQUENCE [LARGE SCALE GENOMIC DNA]</scope>
    <source>
        <strain evidence="1 2">IBC0246</strain>
    </source>
</reference>
<name>A0A0J0XRQ6_9TREE</name>
<gene>
    <name evidence="1" type="ORF">CC85DRAFT_43504</name>
</gene>
<dbReference type="Proteomes" id="UP000053611">
    <property type="component" value="Unassembled WGS sequence"/>
</dbReference>